<feature type="signal peptide" evidence="1">
    <location>
        <begin position="1"/>
        <end position="23"/>
    </location>
</feature>
<sequence>MPSLTNINLLLSLTFLAPSLILAAPNPNPNPIPIPSTDPSPDNSGAFTDIFANNPNVALSPSEALAAYHGPLNRREGGGAEYTPNWTGGNKEVIHFFNCEKRPNWGFGVDSVVAIYETPTLAHDTTYRPPDDALCVMRRSLQKGDFHIWEGEPQACHFIAYNNTLSWKIEEGAQGRGIIVSLVYTPNSYLTSDTHVYEGFKDSKPRGLDVPFMDCNSIYYFKLTNRQVVHG</sequence>
<organism evidence="2 3">
    <name type="scientific">Sordaria brevicollis</name>
    <dbReference type="NCBI Taxonomy" id="83679"/>
    <lineage>
        <taxon>Eukaryota</taxon>
        <taxon>Fungi</taxon>
        <taxon>Dikarya</taxon>
        <taxon>Ascomycota</taxon>
        <taxon>Pezizomycotina</taxon>
        <taxon>Sordariomycetes</taxon>
        <taxon>Sordariomycetidae</taxon>
        <taxon>Sordariales</taxon>
        <taxon>Sordariaceae</taxon>
        <taxon>Sordaria</taxon>
    </lineage>
</organism>
<reference evidence="2" key="2">
    <citation type="submission" date="2023-07" db="EMBL/GenBank/DDBJ databases">
        <authorList>
            <consortium name="Lawrence Berkeley National Laboratory"/>
            <person name="Haridas S."/>
            <person name="Hensen N."/>
            <person name="Bonometti L."/>
            <person name="Westerberg I."/>
            <person name="Brannstrom I.O."/>
            <person name="Guillou S."/>
            <person name="Cros-Aarteil S."/>
            <person name="Calhoun S."/>
            <person name="Kuo A."/>
            <person name="Mondo S."/>
            <person name="Pangilinan J."/>
            <person name="Riley R."/>
            <person name="LaButti K."/>
            <person name="Andreopoulos B."/>
            <person name="Lipzen A."/>
            <person name="Chen C."/>
            <person name="Yanf M."/>
            <person name="Daum C."/>
            <person name="Ng V."/>
            <person name="Clum A."/>
            <person name="Steindorff A."/>
            <person name="Ohm R."/>
            <person name="Martin F."/>
            <person name="Silar P."/>
            <person name="Natvig D."/>
            <person name="Lalanne C."/>
            <person name="Gautier V."/>
            <person name="Ament-velasquez S.L."/>
            <person name="Kruys A."/>
            <person name="Hutchinson M.I."/>
            <person name="Powell A.J."/>
            <person name="Barry K."/>
            <person name="Miller A.N."/>
            <person name="Grigoriev I.V."/>
            <person name="Debuchy R."/>
            <person name="Gladieux P."/>
            <person name="Thoren M.H."/>
            <person name="Johannesson H."/>
        </authorList>
    </citation>
    <scope>NUCLEOTIDE SEQUENCE</scope>
    <source>
        <strain evidence="2">FGSC 1904</strain>
    </source>
</reference>
<keyword evidence="3" id="KW-1185">Reference proteome</keyword>
<dbReference type="EMBL" id="JAUTDP010000011">
    <property type="protein sequence ID" value="KAK3392211.1"/>
    <property type="molecule type" value="Genomic_DNA"/>
</dbReference>
<name>A0AAE0U5Z8_SORBR</name>
<accession>A0AAE0U5Z8</accession>
<comment type="caution">
    <text evidence="2">The sequence shown here is derived from an EMBL/GenBank/DDBJ whole genome shotgun (WGS) entry which is preliminary data.</text>
</comment>
<dbReference type="Proteomes" id="UP001281003">
    <property type="component" value="Unassembled WGS sequence"/>
</dbReference>
<protein>
    <submittedName>
        <fullName evidence="2">Uncharacterized protein</fullName>
    </submittedName>
</protein>
<reference evidence="2" key="1">
    <citation type="journal article" date="2023" name="Mol. Phylogenet. Evol.">
        <title>Genome-scale phylogeny and comparative genomics of the fungal order Sordariales.</title>
        <authorList>
            <person name="Hensen N."/>
            <person name="Bonometti L."/>
            <person name="Westerberg I."/>
            <person name="Brannstrom I.O."/>
            <person name="Guillou S."/>
            <person name="Cros-Aarteil S."/>
            <person name="Calhoun S."/>
            <person name="Haridas S."/>
            <person name="Kuo A."/>
            <person name="Mondo S."/>
            <person name="Pangilinan J."/>
            <person name="Riley R."/>
            <person name="LaButti K."/>
            <person name="Andreopoulos B."/>
            <person name="Lipzen A."/>
            <person name="Chen C."/>
            <person name="Yan M."/>
            <person name="Daum C."/>
            <person name="Ng V."/>
            <person name="Clum A."/>
            <person name="Steindorff A."/>
            <person name="Ohm R.A."/>
            <person name="Martin F."/>
            <person name="Silar P."/>
            <person name="Natvig D.O."/>
            <person name="Lalanne C."/>
            <person name="Gautier V."/>
            <person name="Ament-Velasquez S.L."/>
            <person name="Kruys A."/>
            <person name="Hutchinson M.I."/>
            <person name="Powell A.J."/>
            <person name="Barry K."/>
            <person name="Miller A.N."/>
            <person name="Grigoriev I.V."/>
            <person name="Debuchy R."/>
            <person name="Gladieux P."/>
            <person name="Hiltunen Thoren M."/>
            <person name="Johannesson H."/>
        </authorList>
    </citation>
    <scope>NUCLEOTIDE SEQUENCE</scope>
    <source>
        <strain evidence="2">FGSC 1904</strain>
    </source>
</reference>
<evidence type="ECO:0000313" key="3">
    <source>
        <dbReference type="Proteomes" id="UP001281003"/>
    </source>
</evidence>
<gene>
    <name evidence="2" type="ORF">B0T20DRAFT_420499</name>
</gene>
<feature type="chain" id="PRO_5041908753" evidence="1">
    <location>
        <begin position="24"/>
        <end position="231"/>
    </location>
</feature>
<evidence type="ECO:0000256" key="1">
    <source>
        <dbReference type="SAM" id="SignalP"/>
    </source>
</evidence>
<evidence type="ECO:0000313" key="2">
    <source>
        <dbReference type="EMBL" id="KAK3392211.1"/>
    </source>
</evidence>
<dbReference type="AlphaFoldDB" id="A0AAE0U5Z8"/>
<keyword evidence="1" id="KW-0732">Signal</keyword>
<proteinExistence type="predicted"/>